<evidence type="ECO:0000259" key="2">
    <source>
        <dbReference type="PROSITE" id="PS50853"/>
    </source>
</evidence>
<dbReference type="InterPro" id="IPR013783">
    <property type="entry name" value="Ig-like_fold"/>
</dbReference>
<feature type="chain" id="PRO_5046324863" evidence="1">
    <location>
        <begin position="38"/>
        <end position="1783"/>
    </location>
</feature>
<name>A0ABX0IBH7_9FLAO</name>
<dbReference type="CDD" id="cd00063">
    <property type="entry name" value="FN3"/>
    <property type="match status" value="2"/>
</dbReference>
<proteinExistence type="predicted"/>
<dbReference type="InterPro" id="IPR045474">
    <property type="entry name" value="GEVED"/>
</dbReference>
<dbReference type="PROSITE" id="PS50853">
    <property type="entry name" value="FN3"/>
    <property type="match status" value="2"/>
</dbReference>
<protein>
    <submittedName>
        <fullName evidence="3">Fibronectin type III domain-containing protein</fullName>
    </submittedName>
</protein>
<dbReference type="SUPFAM" id="SSF49265">
    <property type="entry name" value="Fibronectin type III"/>
    <property type="match status" value="2"/>
</dbReference>
<feature type="signal peptide" evidence="1">
    <location>
        <begin position="1"/>
        <end position="37"/>
    </location>
</feature>
<dbReference type="Proteomes" id="UP000761423">
    <property type="component" value="Unassembled WGS sequence"/>
</dbReference>
<dbReference type="SMART" id="SM00060">
    <property type="entry name" value="FN3"/>
    <property type="match status" value="4"/>
</dbReference>
<dbReference type="Pfam" id="PF00041">
    <property type="entry name" value="fn3"/>
    <property type="match status" value="1"/>
</dbReference>
<dbReference type="Pfam" id="PF20009">
    <property type="entry name" value="GEVED"/>
    <property type="match status" value="1"/>
</dbReference>
<organism evidence="3 4">
    <name type="scientific">Flavobacterium celericrescens</name>
    <dbReference type="NCBI Taxonomy" id="2709780"/>
    <lineage>
        <taxon>Bacteria</taxon>
        <taxon>Pseudomonadati</taxon>
        <taxon>Bacteroidota</taxon>
        <taxon>Flavobacteriia</taxon>
        <taxon>Flavobacteriales</taxon>
        <taxon>Flavobacteriaceae</taxon>
        <taxon>Flavobacterium</taxon>
    </lineage>
</organism>
<sequence>MKKNPLGCIFPTFSFAKSIKLFSLLFAFVFYTNDLFAQSANCAGATLLTVNAAPITGTITDATVNDPVAAACAGGGVSRDGWYRFVATTTDATVTVVSNNRQLVLYAYSGTCAGLTQISCANTNTVAGGQTETMNLTGLTPTNTYYIRVVNSSANNMNLNAVSVTAVVSPCASATNIASCGTLVNTTIAAGTGSFGTSACGFTTGGIERVFTFTPATTGAYTIQQASSFAYIDYQFRTVASGCAAAGWTCIDDLSGASNSPSFTLTGGVQYYLLLDPESTAGGNISFTIGCPIVAPSNDDCNNAIPLTLNTSCSYSNYTTAGATASTTPSTPPVPGCASYSGGDVWFSFLVPANGEVTVDTQTGGMTDSGMAWYTGTCGALSLLECDDDDSANGLMSSITRTGLTPGTTIYVRFWEYSNDNPGTFGICATSPGPCTTPGAQANGFTPGTITSTSFPATFSGTADSYLVIQSTSATPPTHPVNGTIYNAGNIATLGAGLTFVQSGASTSITGTGLTGNTHYYYYIYAFNNAGCTGGPLYNAGGPLTGNAVTCPAAPSPISTSSTLNSINFTWPSSIGGGSNAVTYTLQVTTDAGFTANVAGSPFTINDPTVTYNLTGLAANTIYYYRIRANNGCSSSYTTGSATTGYCVPAPTSVDGTGITNVTMGTINNNTGAEAGNYGNYSAMSTTGSQGETIPFSIRFSTSGFGYDAIIWIDWNNDLDFDDTGELMFSGTSPSTNPGILTGSFQIPATAILGNHRLRIGGVDFGPPTPCYTGSYGTYEDYTINVIAATCPGPSNITVNLTSQTTATINWTAATPAPSNGYQYYLTTSATIPNGATIPTGSVGAGVTTLNLTGLTIGATYYIWIRSNCGGTQGFWIGTSFVAPTCLIGNSTGTSSLGCPSVVGGGLGLSGADHAAISCTAASTCVDLEATYLNLGNTTSYTVESITYAPPYQFGCLKNPVSVNIDDRWSPVVNLPFDFCFYGNTYNQCLIGSNGIITFDLVGNTPEGYCGYSFADNLPQVGHSSLVENSIFGAFHDIDPGISGEVGWELITLNSGCRALVASWSDVPMFSSTCNSQLYTGMIVLYENTNVIEVYLEEKNTCASWNGGNAVVGIQNATGTTAVVAPNRNGLDADWTVTNEAWRFVPAGASITTLAWHEGSGTSGPVLGTSDIITVCPGATTTYTAEITYTLCDGTTLVETDETTVTVTGSKVWDGSVNSQWNNANNWTPVGVPTAADCVLIPPTANNPIISGASYNGLGLNLTIQNGATLTVNPTNNVTITDWVNINAGGNLQLDNTSSLIQVNNNPNTGIMHMDRTVSIRKQDYVYWSSPVSSFASSAISPGTSAGYIYKWIPTIGANTNGFGNWTYGSENMVIGKGYIVRGPNAYTNTLTPFTATFIGTPNNGIITTPILRGTYNGANYSTGVSTTLGTSYDDNWNLIGNPYPSAVNAINFLTTNTNIDGFIKIWTHGTLPSNAIADPFYNNYVYNYTPADYITYNITGTSSGPGVFGGNIAAGQGFFVSMLHTSVATSENVTFNNSMRNSTNNNSQFFKNTTTSDDNNGRIWLDLIAADGSNVRNLIGYVDGASNNRDRLYDAITDVKLNLNLYSKIGDEPMTIQGRTLPFDELDLVPMGIKVPQTGNYSIGIGTVDGFFTNTNQNIYLEDLDTNIIHDLRQNPYTFSAIAGDDPDRFILRYTNNTLGNDDITNEEANVWAISSEILSIKSTKNTIKSIRVFDVLGRLLADYPEVNGYEIPLTKIQKNKVALIIQVTLSNGTIVNKKIIY</sequence>
<accession>A0ABX0IBH7</accession>
<evidence type="ECO:0000256" key="1">
    <source>
        <dbReference type="SAM" id="SignalP"/>
    </source>
</evidence>
<dbReference type="Gene3D" id="2.60.40.10">
    <property type="entry name" value="Immunoglobulins"/>
    <property type="match status" value="2"/>
</dbReference>
<gene>
    <name evidence="3" type="ORF">G4L40_07405</name>
</gene>
<reference evidence="3 4" key="1">
    <citation type="submission" date="2020-02" db="EMBL/GenBank/DDBJ databases">
        <authorList>
            <person name="Chen W.-M."/>
        </authorList>
    </citation>
    <scope>NUCLEOTIDE SEQUENCE [LARGE SCALE GENOMIC DNA]</scope>
    <source>
        <strain evidence="3 4">TWA-26</strain>
    </source>
</reference>
<feature type="domain" description="Fibronectin type-III" evidence="2">
    <location>
        <begin position="551"/>
        <end position="650"/>
    </location>
</feature>
<keyword evidence="4" id="KW-1185">Reference proteome</keyword>
<dbReference type="InterPro" id="IPR003961">
    <property type="entry name" value="FN3_dom"/>
</dbReference>
<dbReference type="Pfam" id="PF23759">
    <property type="entry name" value="GBD_T9SS_assoc"/>
    <property type="match status" value="2"/>
</dbReference>
<evidence type="ECO:0000313" key="3">
    <source>
        <dbReference type="EMBL" id="NHM04530.1"/>
    </source>
</evidence>
<dbReference type="RefSeq" id="WP_166236569.1">
    <property type="nucleotide sequence ID" value="NZ_JAAJBV010000004.1"/>
</dbReference>
<keyword evidence="1" id="KW-0732">Signal</keyword>
<dbReference type="InterPro" id="IPR036116">
    <property type="entry name" value="FN3_sf"/>
</dbReference>
<feature type="domain" description="Fibronectin type-III" evidence="2">
    <location>
        <begin position="793"/>
        <end position="888"/>
    </location>
</feature>
<dbReference type="InterPro" id="IPR056600">
    <property type="entry name" value="GBD_T9SS_assoc"/>
</dbReference>
<comment type="caution">
    <text evidence="3">The sequence shown here is derived from an EMBL/GenBank/DDBJ whole genome shotgun (WGS) entry which is preliminary data.</text>
</comment>
<evidence type="ECO:0000313" key="4">
    <source>
        <dbReference type="Proteomes" id="UP000761423"/>
    </source>
</evidence>
<dbReference type="EMBL" id="JAAJBV010000004">
    <property type="protein sequence ID" value="NHM04530.1"/>
    <property type="molecule type" value="Genomic_DNA"/>
</dbReference>